<evidence type="ECO:0000313" key="2">
    <source>
        <dbReference type="EMBL" id="MCG2616914.1"/>
    </source>
</evidence>
<evidence type="ECO:0000313" key="3">
    <source>
        <dbReference type="Proteomes" id="UP001165367"/>
    </source>
</evidence>
<dbReference type="Pfam" id="PF13588">
    <property type="entry name" value="HSDR_N_2"/>
    <property type="match status" value="1"/>
</dbReference>
<dbReference type="EMBL" id="JAKLTR010000016">
    <property type="protein sequence ID" value="MCG2616914.1"/>
    <property type="molecule type" value="Genomic_DNA"/>
</dbReference>
<feature type="domain" description="Type I restriction enzyme R protein N-terminal" evidence="1">
    <location>
        <begin position="35"/>
        <end position="142"/>
    </location>
</feature>
<proteinExistence type="predicted"/>
<protein>
    <submittedName>
        <fullName evidence="2">Type I restriction enzyme HsdR N-terminal domain-containing protein</fullName>
    </submittedName>
</protein>
<comment type="caution">
    <text evidence="2">The sequence shown here is derived from an EMBL/GenBank/DDBJ whole genome shotgun (WGS) entry which is preliminary data.</text>
</comment>
<sequence>MLEVDYPEPSFRMKKQGENNFLFDPIRKKWLLLTPEEWVRQNFVQYLVQVKKYPVTLIAMEKVIMLGELRKRFDILVYDREHRPWLMVECKSPEVELGDPVLHQLLRYHISVPVGVLVITNGTHSYAWVKKEGQLHELEQLPEWA</sequence>
<dbReference type="InterPro" id="IPR029464">
    <property type="entry name" value="HSDR_N"/>
</dbReference>
<evidence type="ECO:0000259" key="1">
    <source>
        <dbReference type="Pfam" id="PF13588"/>
    </source>
</evidence>
<reference evidence="2" key="1">
    <citation type="submission" date="2022-01" db="EMBL/GenBank/DDBJ databases">
        <authorList>
            <person name="Jo J.-H."/>
            <person name="Im W.-T."/>
        </authorList>
    </citation>
    <scope>NUCLEOTIDE SEQUENCE</scope>
    <source>
        <strain evidence="2">NA20</strain>
    </source>
</reference>
<name>A0ABS9KXG0_9BACT</name>
<dbReference type="RefSeq" id="WP_237875451.1">
    <property type="nucleotide sequence ID" value="NZ_JAKLTR010000016.1"/>
</dbReference>
<accession>A0ABS9KXG0</accession>
<dbReference type="Proteomes" id="UP001165367">
    <property type="component" value="Unassembled WGS sequence"/>
</dbReference>
<gene>
    <name evidence="2" type="ORF">LZZ85_21635</name>
</gene>
<organism evidence="2 3">
    <name type="scientific">Terrimonas ginsenosidimutans</name>
    <dbReference type="NCBI Taxonomy" id="2908004"/>
    <lineage>
        <taxon>Bacteria</taxon>
        <taxon>Pseudomonadati</taxon>
        <taxon>Bacteroidota</taxon>
        <taxon>Chitinophagia</taxon>
        <taxon>Chitinophagales</taxon>
        <taxon>Chitinophagaceae</taxon>
        <taxon>Terrimonas</taxon>
    </lineage>
</organism>
<keyword evidence="3" id="KW-1185">Reference proteome</keyword>